<sequence>MSHHSNFQRATLLLLLALSIICSATPTTSPSTRKRQAPPTPSPACGFAGNPDIYGIGIRLGLYAQWLSTYLSNWLHSAKVTDMRAINTFFQLAMFTALMAMANQTPSPQVIDPYIVIIQIMGSASTISKEATHKSQWAKTSWGGIIRFFLYFAVSLYAVWYWFRGLDTLVIDEAGCAPIGFAFSKVELGGWFRTANKVAAVIFAVVFTVLFGYSVYNFGPNYYNNGKAKIKAYRRTVVVAGAEDVLELGLNEVGDVLELGLNEVVNGSMKLPKWTPAACLLVLILSVTAVELVIQWNNVTDVNNIYSTGQLIPLVVGIGGLIQVLFKLKNQDTRAEYLVPQPPAGPAEK</sequence>
<feature type="transmembrane region" description="Helical" evidence="1">
    <location>
        <begin position="277"/>
        <end position="296"/>
    </location>
</feature>
<evidence type="ECO:0000256" key="1">
    <source>
        <dbReference type="SAM" id="Phobius"/>
    </source>
</evidence>
<keyword evidence="1" id="KW-0812">Transmembrane</keyword>
<comment type="caution">
    <text evidence="3">The sequence shown here is derived from an EMBL/GenBank/DDBJ whole genome shotgun (WGS) entry which is preliminary data.</text>
</comment>
<feature type="signal peptide" evidence="2">
    <location>
        <begin position="1"/>
        <end position="24"/>
    </location>
</feature>
<evidence type="ECO:0000256" key="2">
    <source>
        <dbReference type="SAM" id="SignalP"/>
    </source>
</evidence>
<accession>A0ABR3GJ92</accession>
<dbReference type="Proteomes" id="UP001447188">
    <property type="component" value="Unassembled WGS sequence"/>
</dbReference>
<organism evidence="3 4">
    <name type="scientific">Discina gigas</name>
    <dbReference type="NCBI Taxonomy" id="1032678"/>
    <lineage>
        <taxon>Eukaryota</taxon>
        <taxon>Fungi</taxon>
        <taxon>Dikarya</taxon>
        <taxon>Ascomycota</taxon>
        <taxon>Pezizomycotina</taxon>
        <taxon>Pezizomycetes</taxon>
        <taxon>Pezizales</taxon>
        <taxon>Discinaceae</taxon>
        <taxon>Discina</taxon>
    </lineage>
</organism>
<feature type="chain" id="PRO_5047049469" evidence="2">
    <location>
        <begin position="25"/>
        <end position="349"/>
    </location>
</feature>
<keyword evidence="2" id="KW-0732">Signal</keyword>
<feature type="transmembrane region" description="Helical" evidence="1">
    <location>
        <begin position="144"/>
        <end position="163"/>
    </location>
</feature>
<evidence type="ECO:0000313" key="3">
    <source>
        <dbReference type="EMBL" id="KAL0635903.1"/>
    </source>
</evidence>
<evidence type="ECO:0000313" key="4">
    <source>
        <dbReference type="Proteomes" id="UP001447188"/>
    </source>
</evidence>
<keyword evidence="1" id="KW-1133">Transmembrane helix</keyword>
<name>A0ABR3GJ92_9PEZI</name>
<gene>
    <name evidence="3" type="ORF">Q9L58_005146</name>
</gene>
<feature type="transmembrane region" description="Helical" evidence="1">
    <location>
        <begin position="198"/>
        <end position="219"/>
    </location>
</feature>
<dbReference type="EMBL" id="JBBBZM010000060">
    <property type="protein sequence ID" value="KAL0635903.1"/>
    <property type="molecule type" value="Genomic_DNA"/>
</dbReference>
<feature type="transmembrane region" description="Helical" evidence="1">
    <location>
        <begin position="308"/>
        <end position="326"/>
    </location>
</feature>
<reference evidence="3 4" key="1">
    <citation type="submission" date="2024-02" db="EMBL/GenBank/DDBJ databases">
        <title>Discinaceae phylogenomics.</title>
        <authorList>
            <person name="Dirks A.C."/>
            <person name="James T.Y."/>
        </authorList>
    </citation>
    <scope>NUCLEOTIDE SEQUENCE [LARGE SCALE GENOMIC DNA]</scope>
    <source>
        <strain evidence="3 4">ACD0624</strain>
    </source>
</reference>
<proteinExistence type="predicted"/>
<keyword evidence="4" id="KW-1185">Reference proteome</keyword>
<keyword evidence="1" id="KW-0472">Membrane</keyword>
<protein>
    <submittedName>
        <fullName evidence="3">Uncharacterized protein</fullName>
    </submittedName>
</protein>